<dbReference type="PANTHER" id="PTHR21499:SF3">
    <property type="entry name" value="ASPARTOKINASE"/>
    <property type="match status" value="1"/>
</dbReference>
<evidence type="ECO:0000256" key="2">
    <source>
        <dbReference type="ARBA" id="ARBA00005139"/>
    </source>
</evidence>
<evidence type="ECO:0000259" key="11">
    <source>
        <dbReference type="PROSITE" id="PS51671"/>
    </source>
</evidence>
<evidence type="ECO:0000313" key="15">
    <source>
        <dbReference type="Proteomes" id="UP000515909"/>
    </source>
</evidence>
<keyword evidence="8" id="KW-0067">ATP-binding</keyword>
<dbReference type="OrthoDB" id="1857645at2"/>
<name>A0A6N8I4S6_9FIRM</name>
<evidence type="ECO:0000256" key="3">
    <source>
        <dbReference type="ARBA" id="ARBA00010122"/>
    </source>
</evidence>
<dbReference type="Pfam" id="PF22468">
    <property type="entry name" value="ACT_9"/>
    <property type="match status" value="1"/>
</dbReference>
<dbReference type="PANTHER" id="PTHR21499">
    <property type="entry name" value="ASPARTATE KINASE"/>
    <property type="match status" value="1"/>
</dbReference>
<evidence type="ECO:0000256" key="7">
    <source>
        <dbReference type="ARBA" id="ARBA00022777"/>
    </source>
</evidence>
<dbReference type="EC" id="2.7.2.4" evidence="4"/>
<reference evidence="12 14" key="1">
    <citation type="submission" date="2019-09" db="EMBL/GenBank/DDBJ databases">
        <title>Genome sequence of Clostridium sp. EA1.</title>
        <authorList>
            <person name="Poehlein A."/>
            <person name="Bengelsdorf F.R."/>
            <person name="Daniel R."/>
        </authorList>
    </citation>
    <scope>NUCLEOTIDE SEQUENCE [LARGE SCALE GENOMIC DNA]</scope>
    <source>
        <strain evidence="12 14">EA1</strain>
    </source>
</reference>
<dbReference type="Proteomes" id="UP000469440">
    <property type="component" value="Unassembled WGS sequence"/>
</dbReference>
<dbReference type="Proteomes" id="UP000515909">
    <property type="component" value="Chromosome"/>
</dbReference>
<evidence type="ECO:0000256" key="4">
    <source>
        <dbReference type="ARBA" id="ARBA00013059"/>
    </source>
</evidence>
<keyword evidence="5 12" id="KW-0808">Transferase</keyword>
<dbReference type="PROSITE" id="PS51671">
    <property type="entry name" value="ACT"/>
    <property type="match status" value="1"/>
</dbReference>
<dbReference type="KEGG" id="cfem:HCR03_02715"/>
<comment type="catalytic activity">
    <reaction evidence="10">
        <text>L-aspartate + ATP = 4-phospho-L-aspartate + ADP</text>
        <dbReference type="Rhea" id="RHEA:23776"/>
        <dbReference type="ChEBI" id="CHEBI:29991"/>
        <dbReference type="ChEBI" id="CHEBI:30616"/>
        <dbReference type="ChEBI" id="CHEBI:57535"/>
        <dbReference type="ChEBI" id="CHEBI:456216"/>
        <dbReference type="EC" id="2.7.2.4"/>
    </reaction>
</comment>
<evidence type="ECO:0000256" key="8">
    <source>
        <dbReference type="ARBA" id="ARBA00022840"/>
    </source>
</evidence>
<protein>
    <recommendedName>
        <fullName evidence="4">aspartate kinase</fullName>
        <ecNumber evidence="4">2.7.2.4</ecNumber>
    </recommendedName>
</protein>
<dbReference type="EMBL" id="VWXL01000108">
    <property type="protein sequence ID" value="MVB12965.1"/>
    <property type="molecule type" value="Genomic_DNA"/>
</dbReference>
<keyword evidence="14" id="KW-1185">Reference proteome</keyword>
<evidence type="ECO:0000256" key="5">
    <source>
        <dbReference type="ARBA" id="ARBA00022679"/>
    </source>
</evidence>
<reference evidence="13 15" key="2">
    <citation type="submission" date="2020-08" db="EMBL/GenBank/DDBJ databases">
        <title>The isolate Caproiciproducens sp. 7D4C2 produces n-caproate at mildly acidic conditions from hexoses: genome and rBOX comparison with related strains and chain-elongating bacteria.</title>
        <authorList>
            <person name="Esquivel-Elizondo S."/>
            <person name="Bagci C."/>
            <person name="Temovska M."/>
            <person name="Jeon B.S."/>
            <person name="Bessarab I."/>
            <person name="Williams R.B.H."/>
            <person name="Huson D.H."/>
            <person name="Angenent L.T."/>
        </authorList>
    </citation>
    <scope>NUCLEOTIDE SEQUENCE [LARGE SCALE GENOMIC DNA]</scope>
    <source>
        <strain evidence="13 15">7D4C2</strain>
    </source>
</reference>
<evidence type="ECO:0000313" key="13">
    <source>
        <dbReference type="EMBL" id="QNK41235.1"/>
    </source>
</evidence>
<comment type="pathway">
    <text evidence="1">Amino-acid biosynthesis; L-methionine biosynthesis via de novo pathway; L-homoserine from L-aspartate: step 1/3.</text>
</comment>
<dbReference type="CDD" id="cd04891">
    <property type="entry name" value="ACT_AK-LysC-DapG-like_1"/>
    <property type="match status" value="1"/>
</dbReference>
<dbReference type="SUPFAM" id="SSF55021">
    <property type="entry name" value="ACT-like"/>
    <property type="match status" value="2"/>
</dbReference>
<gene>
    <name evidence="12" type="primary">lysC_2</name>
    <name evidence="12" type="ORF">CAFE_37180</name>
    <name evidence="13" type="ORF">HCR03_02715</name>
</gene>
<keyword evidence="9" id="KW-0457">Lysine biosynthesis</keyword>
<dbReference type="GO" id="GO:0005524">
    <property type="term" value="F:ATP binding"/>
    <property type="evidence" value="ECO:0007669"/>
    <property type="project" value="UniProtKB-KW"/>
</dbReference>
<dbReference type="InterPro" id="IPR002912">
    <property type="entry name" value="ACT_dom"/>
</dbReference>
<feature type="domain" description="ACT" evidence="11">
    <location>
        <begin position="16"/>
        <end position="90"/>
    </location>
</feature>
<dbReference type="GO" id="GO:0009089">
    <property type="term" value="P:lysine biosynthetic process via diaminopimelate"/>
    <property type="evidence" value="ECO:0007669"/>
    <property type="project" value="TreeGrafter"/>
</dbReference>
<keyword evidence="7 12" id="KW-0418">Kinase</keyword>
<proteinExistence type="inferred from homology"/>
<dbReference type="InterPro" id="IPR045865">
    <property type="entry name" value="ACT-like_dom_sf"/>
</dbReference>
<evidence type="ECO:0000256" key="9">
    <source>
        <dbReference type="ARBA" id="ARBA00023154"/>
    </source>
</evidence>
<dbReference type="InterPro" id="IPR054352">
    <property type="entry name" value="ACT_Aspartokinase"/>
</dbReference>
<comment type="similarity">
    <text evidence="3">Belongs to the aspartokinase family.</text>
</comment>
<dbReference type="RefSeq" id="WP_066644208.1">
    <property type="nucleotide sequence ID" value="NZ_CP060286.1"/>
</dbReference>
<keyword evidence="6" id="KW-0547">Nucleotide-binding</keyword>
<dbReference type="EMBL" id="CP060286">
    <property type="protein sequence ID" value="QNK41235.1"/>
    <property type="molecule type" value="Genomic_DNA"/>
</dbReference>
<sequence>MNLSPKITTVSDITLITLQKCPSELKFIANIFQRIAKLGVDVDMISLAPTQGAYTSVSFTISDNNLDKILSFTSELRNQRQVSAVASSGNCKISVYDAGMIDSPGVAAEVFDVASTVHADIRLITTSEVDISLLVTAADFQETLNALTKRFHD</sequence>
<dbReference type="GO" id="GO:0009090">
    <property type="term" value="P:homoserine biosynthetic process"/>
    <property type="evidence" value="ECO:0007669"/>
    <property type="project" value="TreeGrafter"/>
</dbReference>
<organism evidence="12 14">
    <name type="scientific">Caproicibacter fermentans</name>
    <dbReference type="NCBI Taxonomy" id="2576756"/>
    <lineage>
        <taxon>Bacteria</taxon>
        <taxon>Bacillati</taxon>
        <taxon>Bacillota</taxon>
        <taxon>Clostridia</taxon>
        <taxon>Eubacteriales</taxon>
        <taxon>Acutalibacteraceae</taxon>
        <taxon>Caproicibacter</taxon>
    </lineage>
</organism>
<accession>A0A7G8TC94</accession>
<evidence type="ECO:0000256" key="6">
    <source>
        <dbReference type="ARBA" id="ARBA00022741"/>
    </source>
</evidence>
<dbReference type="GO" id="GO:0005829">
    <property type="term" value="C:cytosol"/>
    <property type="evidence" value="ECO:0007669"/>
    <property type="project" value="TreeGrafter"/>
</dbReference>
<evidence type="ECO:0000313" key="14">
    <source>
        <dbReference type="Proteomes" id="UP000469440"/>
    </source>
</evidence>
<evidence type="ECO:0000256" key="1">
    <source>
        <dbReference type="ARBA" id="ARBA00004986"/>
    </source>
</evidence>
<evidence type="ECO:0000256" key="10">
    <source>
        <dbReference type="ARBA" id="ARBA00047872"/>
    </source>
</evidence>
<keyword evidence="9" id="KW-0028">Amino-acid biosynthesis</keyword>
<dbReference type="AlphaFoldDB" id="A0A6N8I4S6"/>
<dbReference type="Gene3D" id="3.30.2130.10">
    <property type="entry name" value="VC0802-like"/>
    <property type="match status" value="1"/>
</dbReference>
<accession>A0A6N8I4S6</accession>
<dbReference type="GO" id="GO:0004072">
    <property type="term" value="F:aspartate kinase activity"/>
    <property type="evidence" value="ECO:0007669"/>
    <property type="project" value="UniProtKB-EC"/>
</dbReference>
<comment type="pathway">
    <text evidence="2">Amino-acid biosynthesis; L-threonine biosynthesis; L-threonine from L-aspartate: step 1/5.</text>
</comment>
<evidence type="ECO:0000313" key="12">
    <source>
        <dbReference type="EMBL" id="MVB12965.1"/>
    </source>
</evidence>